<dbReference type="InterPro" id="IPR029058">
    <property type="entry name" value="AB_hydrolase_fold"/>
</dbReference>
<evidence type="ECO:0000313" key="2">
    <source>
        <dbReference type="Proteomes" id="UP000218418"/>
    </source>
</evidence>
<evidence type="ECO:0000313" key="1">
    <source>
        <dbReference type="EMBL" id="BAY81683.1"/>
    </source>
</evidence>
<accession>A0A1Z4LKB9</accession>
<dbReference type="SUPFAM" id="SSF53474">
    <property type="entry name" value="alpha/beta-Hydrolases"/>
    <property type="match status" value="1"/>
</dbReference>
<proteinExistence type="predicted"/>
<keyword evidence="2" id="KW-1185">Reference proteome</keyword>
<dbReference type="Proteomes" id="UP000218418">
    <property type="component" value="Chromosome"/>
</dbReference>
<dbReference type="AlphaFoldDB" id="A0A1Z4LKB9"/>
<evidence type="ECO:0008006" key="3">
    <source>
        <dbReference type="Google" id="ProtNLM"/>
    </source>
</evidence>
<reference evidence="1 2" key="1">
    <citation type="submission" date="2017-06" db="EMBL/GenBank/DDBJ databases">
        <title>Genome sequencing of cyanobaciteial culture collection at National Institute for Environmental Studies (NIES).</title>
        <authorList>
            <person name="Hirose Y."/>
            <person name="Shimura Y."/>
            <person name="Fujisawa T."/>
            <person name="Nakamura Y."/>
            <person name="Kawachi M."/>
        </authorList>
    </citation>
    <scope>NUCLEOTIDE SEQUENCE [LARGE SCALE GENOMIC DNA]</scope>
    <source>
        <strain evidence="1 2">NIES-267</strain>
    </source>
</reference>
<sequence length="170" mass="19461">MIGHGISGVIALLFARRYPWRIRSLTLLAVSPQPAKTWHVHYYAQRNLSVDASRQEVLINIAASLFGSHKIPHPIHSLLAALNKDLYISPCMHSLFKIIDLPKGEISVPLMVCGSNTDTIVSRFNITDWITYFKSKDILWLCPDGHHFFHYFYPDKVGKQINNFWRTNSA</sequence>
<organism evidence="1 2">
    <name type="scientific">Calothrix parasitica NIES-267</name>
    <dbReference type="NCBI Taxonomy" id="1973488"/>
    <lineage>
        <taxon>Bacteria</taxon>
        <taxon>Bacillati</taxon>
        <taxon>Cyanobacteriota</taxon>
        <taxon>Cyanophyceae</taxon>
        <taxon>Nostocales</taxon>
        <taxon>Calotrichaceae</taxon>
        <taxon>Calothrix</taxon>
    </lineage>
</organism>
<name>A0A1Z4LKB9_9CYAN</name>
<dbReference type="Gene3D" id="3.40.50.1820">
    <property type="entry name" value="alpha/beta hydrolase"/>
    <property type="match status" value="1"/>
</dbReference>
<dbReference type="EMBL" id="AP018227">
    <property type="protein sequence ID" value="BAY81683.1"/>
    <property type="molecule type" value="Genomic_DNA"/>
</dbReference>
<gene>
    <name evidence="1" type="ORF">NIES267_11600</name>
</gene>
<protein>
    <recommendedName>
        <fullName evidence="3">AB hydrolase-1 domain-containing protein</fullName>
    </recommendedName>
</protein>